<dbReference type="RefSeq" id="WP_044216134.1">
    <property type="nucleotide sequence ID" value="NZ_JBKAGJ010000005.1"/>
</dbReference>
<dbReference type="InterPro" id="IPR006626">
    <property type="entry name" value="PbH1"/>
</dbReference>
<name>A0A098SF50_9BACT</name>
<gene>
    <name evidence="2" type="ORF">IX84_02135</name>
</gene>
<evidence type="ECO:0000313" key="2">
    <source>
        <dbReference type="EMBL" id="KGE89592.1"/>
    </source>
</evidence>
<dbReference type="Pfam" id="PF18962">
    <property type="entry name" value="Por_Secre_tail"/>
    <property type="match status" value="1"/>
</dbReference>
<keyword evidence="3" id="KW-1185">Reference proteome</keyword>
<dbReference type="EMBL" id="JPOS01000004">
    <property type="protein sequence ID" value="KGE89592.1"/>
    <property type="molecule type" value="Genomic_DNA"/>
</dbReference>
<dbReference type="AlphaFoldDB" id="A0A098SF50"/>
<dbReference type="SUPFAM" id="SSF51126">
    <property type="entry name" value="Pectin lyase-like"/>
    <property type="match status" value="1"/>
</dbReference>
<dbReference type="NCBIfam" id="TIGR04183">
    <property type="entry name" value="Por_Secre_tail"/>
    <property type="match status" value="1"/>
</dbReference>
<dbReference type="InterPro" id="IPR011050">
    <property type="entry name" value="Pectin_lyase_fold/virulence"/>
</dbReference>
<dbReference type="InterPro" id="IPR026444">
    <property type="entry name" value="Secre_tail"/>
</dbReference>
<dbReference type="SMART" id="SM00710">
    <property type="entry name" value="PbH1"/>
    <property type="match status" value="6"/>
</dbReference>
<evidence type="ECO:0000259" key="1">
    <source>
        <dbReference type="Pfam" id="PF18962"/>
    </source>
</evidence>
<proteinExistence type="predicted"/>
<feature type="domain" description="Secretion system C-terminal sorting" evidence="1">
    <location>
        <begin position="718"/>
        <end position="789"/>
    </location>
</feature>
<sequence length="792" mass="87052">MSIFLASSNGLSGNTFEGDTQLLESISPSSLPGAIGASPILSDFPFAGIWLQKVAALNIGNDSHAANVFRDFALSDITQAQGIRIHTSSASITNCEFMNFGVYNSTNPQQAIDAEAIYAYSLETILPSVIIENSNFENCFEDINLLGVNAAVENIVSRGSVISIRTRNANSSQNSYSCQIRDNQILDFNIVGARIDLRKSAYVDISNNEFADAIDAFGVNRFAIVVRRVNTSSEIIDLSRSRVFNNDISLYSGFTGASTGIELQYLSYLTVEQNTIRGTGLTGNFGAFNGIWASEPCNGIRVLYNEIEGAGTNYSRGYGIRWDESPNGIFQCNYMDNINTGALFIGNCDNTDFLENEFNTHDIGLALGHPQISQPLNIMGNQINKENRWYGSASNIEAYAKNLTSALTSVFEINSSNLGSFFWPDPRLINTSPDNFVWFVPASSGPEADETVIACFLKEPFPKFEGRLAGTDSTILNGTYEAPFGYPALEWEARWQFADRLNRNPHLVDSSPETAQYFSDTYEETYSSLNRVYQAYLNRWNDAPSALQVASLADSLNEAINNRFALQHLLSISPEENHAVQQQMLEADSLIVEWQAVLKTATAELNHQVALIVSDLKTELSAITVAEPYEIDMKSVLQVLLESHNLDDELSDTQQVIIEAIANKCRLSGGYAVVLARGFLDPEFEYPQDADCGAQPIQVPEASPEGSVHYSDKSGIKIFPNPATDLINVQIMQPFESGLVKVFNSQGGEVRAINLIGQVSPLSVSGLPAGLYIMHVQLDDERLMRQTFVVKP</sequence>
<dbReference type="OrthoDB" id="657352at2"/>
<organism evidence="2 3">
    <name type="scientific">Phaeodactylibacter xiamenensis</name>
    <dbReference type="NCBI Taxonomy" id="1524460"/>
    <lineage>
        <taxon>Bacteria</taxon>
        <taxon>Pseudomonadati</taxon>
        <taxon>Bacteroidota</taxon>
        <taxon>Saprospiria</taxon>
        <taxon>Saprospirales</taxon>
        <taxon>Haliscomenobacteraceae</taxon>
        <taxon>Phaeodactylibacter</taxon>
    </lineage>
</organism>
<reference evidence="2 3" key="1">
    <citation type="journal article" date="2014" name="Int. J. Syst. Evol. Microbiol.">
        <title>Phaeodactylibacter xiamenensis gen. nov., sp. nov., a member of the family Saprospiraceae isolated from the marine alga Phaeodactylum tricornutum.</title>
        <authorList>
            <person name="Chen Z.Jr."/>
            <person name="Lei X."/>
            <person name="Lai Q."/>
            <person name="Li Y."/>
            <person name="Zhang B."/>
            <person name="Zhang J."/>
            <person name="Zhang H."/>
            <person name="Yang L."/>
            <person name="Zheng W."/>
            <person name="Tian Y."/>
            <person name="Yu Z."/>
            <person name="Xu H.Jr."/>
            <person name="Zheng T."/>
        </authorList>
    </citation>
    <scope>NUCLEOTIDE SEQUENCE [LARGE SCALE GENOMIC DNA]</scope>
    <source>
        <strain evidence="2 3">KD52</strain>
    </source>
</reference>
<comment type="caution">
    <text evidence="2">The sequence shown here is derived from an EMBL/GenBank/DDBJ whole genome shotgun (WGS) entry which is preliminary data.</text>
</comment>
<evidence type="ECO:0000313" key="3">
    <source>
        <dbReference type="Proteomes" id="UP000029736"/>
    </source>
</evidence>
<dbReference type="Proteomes" id="UP000029736">
    <property type="component" value="Unassembled WGS sequence"/>
</dbReference>
<protein>
    <recommendedName>
        <fullName evidence="1">Secretion system C-terminal sorting domain-containing protein</fullName>
    </recommendedName>
</protein>
<accession>A0A098SF50</accession>